<dbReference type="EMBL" id="JAQQWE010000003">
    <property type="protein sequence ID" value="KAK7959253.1"/>
    <property type="molecule type" value="Genomic_DNA"/>
</dbReference>
<dbReference type="GeneID" id="92073391"/>
<dbReference type="Pfam" id="PF12708">
    <property type="entry name" value="Pect-lyase_RHGA_epim"/>
    <property type="match status" value="2"/>
</dbReference>
<evidence type="ECO:0000313" key="6">
    <source>
        <dbReference type="Proteomes" id="UP001391051"/>
    </source>
</evidence>
<dbReference type="RefSeq" id="XP_066702956.1">
    <property type="nucleotide sequence ID" value="XM_066840329.1"/>
</dbReference>
<comment type="caution">
    <text evidence="5">The sequence shown here is derived from an EMBL/GenBank/DDBJ whole genome shotgun (WGS) entry which is preliminary data.</text>
</comment>
<comment type="similarity">
    <text evidence="3">Belongs to the secreted LysM effector family.</text>
</comment>
<dbReference type="Gene3D" id="2.160.20.10">
    <property type="entry name" value="Single-stranded right-handed beta-helix, Pectin lyase-like"/>
    <property type="match status" value="3"/>
</dbReference>
<accession>A0ABR1QLM1</accession>
<dbReference type="InterPro" id="IPR018392">
    <property type="entry name" value="LysM"/>
</dbReference>
<keyword evidence="1" id="KW-0147">Chitin-binding</keyword>
<dbReference type="InterPro" id="IPR024535">
    <property type="entry name" value="RHGA/B-epi-like_pectate_lyase"/>
</dbReference>
<dbReference type="Proteomes" id="UP001391051">
    <property type="component" value="Unassembled WGS sequence"/>
</dbReference>
<dbReference type="PANTHER" id="PTHR34997:SF16">
    <property type="entry name" value="LYSM DOMAIN-CONTAINING PROTEIN"/>
    <property type="match status" value="1"/>
</dbReference>
<dbReference type="PANTHER" id="PTHR34997">
    <property type="entry name" value="AM15"/>
    <property type="match status" value="1"/>
</dbReference>
<keyword evidence="6" id="KW-1185">Reference proteome</keyword>
<reference evidence="5 6" key="1">
    <citation type="submission" date="2023-01" db="EMBL/GenBank/DDBJ databases">
        <title>Analysis of 21 Apiospora genomes using comparative genomics revels a genus with tremendous synthesis potential of carbohydrate active enzymes and secondary metabolites.</title>
        <authorList>
            <person name="Sorensen T."/>
        </authorList>
    </citation>
    <scope>NUCLEOTIDE SEQUENCE [LARGE SCALE GENOMIC DNA]</scope>
    <source>
        <strain evidence="5 6">CBS 24483</strain>
    </source>
</reference>
<dbReference type="InterPro" id="IPR052210">
    <property type="entry name" value="LysM1-like"/>
</dbReference>
<evidence type="ECO:0000259" key="4">
    <source>
        <dbReference type="PROSITE" id="PS51782"/>
    </source>
</evidence>
<feature type="domain" description="LysM" evidence="4">
    <location>
        <begin position="1094"/>
        <end position="1145"/>
    </location>
</feature>
<dbReference type="SUPFAM" id="SSF51126">
    <property type="entry name" value="Pectin lyase-like"/>
    <property type="match status" value="2"/>
</dbReference>
<evidence type="ECO:0000256" key="2">
    <source>
        <dbReference type="ARBA" id="ARBA00023026"/>
    </source>
</evidence>
<name>A0ABR1QLM1_9PEZI</name>
<dbReference type="SUPFAM" id="SSF54106">
    <property type="entry name" value="LysM domain"/>
    <property type="match status" value="1"/>
</dbReference>
<evidence type="ECO:0000256" key="3">
    <source>
        <dbReference type="ARBA" id="ARBA00044955"/>
    </source>
</evidence>
<dbReference type="CDD" id="cd23668">
    <property type="entry name" value="GH55_beta13glucanase-like"/>
    <property type="match status" value="1"/>
</dbReference>
<dbReference type="InterPro" id="IPR012334">
    <property type="entry name" value="Pectin_lyas_fold"/>
</dbReference>
<sequence>MSLMRRRGTALGVDGLGLGAKSWGGLSVFGDDHGPSKRAEGFWMASMGDDGRSPFAPSEYKVFRIVRDYGAKGDGVTHDTEAINRAISDGSRCGPNCGSSTIFPATVYFPSGTYLVSSPLIQYYNTEMLGDPFNTPILLAASSFVGQGVITSDVYVSDDVEWYVNQNNFLRSVRNFKIDIRNGSPWSYLCGIHWQVAQGTSLENIDFYMLYDFDVPAYHKGVYMDNGSGGFLADLTFVGGAFGAYFGNQQFTTSHLTFVNCVHAVQVHWDWAWTMQDFVIESCQTGLMIVGGAEGPKSTGQGVGSLVLVDAIIANTPRGIVTTLLAENSTSVLIQNVGFFNVRDAITDDARGQTLLPGGDQIIVDSWGFGMINNGTDGKTAFVSGAEIPAMQRKPALVGEVYPHQVPNMFTRRRPKYHDVNARKVMNVKALGARGDGVTDDTDALNSIIEGAANTSSIVFFPFGMYMVSDTLRVPVGSRIVGQAWAQIMGYGDKFSDETQPRPIVEVGRKGDIDTHVRIGGAKGSDLSVENCPKQLGHVEPHCKAASLLMHLTPGSTAYLENVWLWVADHDMDKVTQDQIDVYSARGLLIESDHAWLWGTSVEHNTFYQYQLSNARDVVMGMIQTESPYYQPAPKAPAPFSPGLFSNDPTFTDCIADTTSGCATSWAVRIIDSSSIYILGAGVYSWFTDYSQDCQLRGFEVEQTSDIWIYNLCTKAVVEMISPLGGIPTYARDNMNGFLSSVLAWLQGSVETAGKREFDGYHLWTPEAVDSLVTVTLPETCKSALTELIRCDNETKDFQVPGLRSWLGDNDRTDVISDGLPTLRGGRVWAGWNQTCLKDTSTDKYCGEIIDAFTDVDDIKDMPQDGICSYCWLEQYSMMQKSPYFLYDDFLKSQLEYSFERCGIDGNTTIPSSPIETSKPSQFCYTDVYYTAKAGDTCDSVAKSHSLSSASLYQSNPDGIPNCRDIAAGTELCLPDRCQETYELMPGDNCTSIERNRTEALHVWSEGYVRKYNRWVSEACDNLQFTSDHVFGHILCLSPPGGAFVGAGANSHGNGSSAIGDATTPHRSHGYSDHIMAPPAGATVAEGTARKCGVWHIAAEEGDACGAIAYSSGTTIDLFLRANPSLGGVVSECTSKLVPGLAYCAVPFIYWDDQNYDEERGY</sequence>
<dbReference type="Gene3D" id="3.10.350.10">
    <property type="entry name" value="LysM domain"/>
    <property type="match status" value="1"/>
</dbReference>
<proteinExistence type="inferred from homology"/>
<dbReference type="InterPro" id="IPR011050">
    <property type="entry name" value="Pectin_lyase_fold/virulence"/>
</dbReference>
<evidence type="ECO:0000256" key="1">
    <source>
        <dbReference type="ARBA" id="ARBA00022669"/>
    </source>
</evidence>
<organism evidence="5 6">
    <name type="scientific">Apiospora aurea</name>
    <dbReference type="NCBI Taxonomy" id="335848"/>
    <lineage>
        <taxon>Eukaryota</taxon>
        <taxon>Fungi</taxon>
        <taxon>Dikarya</taxon>
        <taxon>Ascomycota</taxon>
        <taxon>Pezizomycotina</taxon>
        <taxon>Sordariomycetes</taxon>
        <taxon>Xylariomycetidae</taxon>
        <taxon>Amphisphaeriales</taxon>
        <taxon>Apiosporaceae</taxon>
        <taxon>Apiospora</taxon>
    </lineage>
</organism>
<dbReference type="SMART" id="SM00257">
    <property type="entry name" value="LysM"/>
    <property type="match status" value="1"/>
</dbReference>
<protein>
    <submittedName>
        <fullName evidence="5">Pectin lyase-like protein</fullName>
    </submittedName>
</protein>
<feature type="domain" description="LysM" evidence="4">
    <location>
        <begin position="928"/>
        <end position="974"/>
    </location>
</feature>
<dbReference type="InterPro" id="IPR036779">
    <property type="entry name" value="LysM_dom_sf"/>
</dbReference>
<dbReference type="PROSITE" id="PS51782">
    <property type="entry name" value="LYSM"/>
    <property type="match status" value="2"/>
</dbReference>
<dbReference type="Pfam" id="PF01476">
    <property type="entry name" value="LysM"/>
    <property type="match status" value="1"/>
</dbReference>
<evidence type="ECO:0000313" key="5">
    <source>
        <dbReference type="EMBL" id="KAK7959253.1"/>
    </source>
</evidence>
<keyword evidence="2" id="KW-0843">Virulence</keyword>
<gene>
    <name evidence="5" type="ORF">PG986_004107</name>
</gene>
<dbReference type="CDD" id="cd00118">
    <property type="entry name" value="LysM"/>
    <property type="match status" value="1"/>
</dbReference>